<proteinExistence type="predicted"/>
<dbReference type="EMBL" id="BAABFN010000001">
    <property type="protein sequence ID" value="GAA4300299.1"/>
    <property type="molecule type" value="Genomic_DNA"/>
</dbReference>
<keyword evidence="4 6" id="KW-1133">Transmembrane helix</keyword>
<feature type="domain" description="MacB-like periplasmic core" evidence="8">
    <location>
        <begin position="20"/>
        <end position="245"/>
    </location>
</feature>
<evidence type="ECO:0000256" key="3">
    <source>
        <dbReference type="ARBA" id="ARBA00022692"/>
    </source>
</evidence>
<keyword evidence="3 6" id="KW-0812">Transmembrane</keyword>
<feature type="transmembrane region" description="Helical" evidence="6">
    <location>
        <begin position="695"/>
        <end position="720"/>
    </location>
</feature>
<feature type="transmembrane region" description="Helical" evidence="6">
    <location>
        <begin position="781"/>
        <end position="804"/>
    </location>
</feature>
<evidence type="ECO:0000259" key="7">
    <source>
        <dbReference type="Pfam" id="PF02687"/>
    </source>
</evidence>
<dbReference type="InterPro" id="IPR025857">
    <property type="entry name" value="MacB_PCD"/>
</dbReference>
<dbReference type="PANTHER" id="PTHR30572">
    <property type="entry name" value="MEMBRANE COMPONENT OF TRANSPORTER-RELATED"/>
    <property type="match status" value="1"/>
</dbReference>
<evidence type="ECO:0000256" key="4">
    <source>
        <dbReference type="ARBA" id="ARBA00022989"/>
    </source>
</evidence>
<organism evidence="9 10">
    <name type="scientific">Compostibacter hankyongensis</name>
    <dbReference type="NCBI Taxonomy" id="1007089"/>
    <lineage>
        <taxon>Bacteria</taxon>
        <taxon>Pseudomonadati</taxon>
        <taxon>Bacteroidota</taxon>
        <taxon>Chitinophagia</taxon>
        <taxon>Chitinophagales</taxon>
        <taxon>Chitinophagaceae</taxon>
        <taxon>Compostibacter</taxon>
    </lineage>
</organism>
<keyword evidence="10" id="KW-1185">Reference proteome</keyword>
<comment type="caution">
    <text evidence="9">The sequence shown here is derived from an EMBL/GenBank/DDBJ whole genome shotgun (WGS) entry which is preliminary data.</text>
</comment>
<dbReference type="Pfam" id="PF12704">
    <property type="entry name" value="MacB_PCD"/>
    <property type="match status" value="2"/>
</dbReference>
<dbReference type="RefSeq" id="WP_344973649.1">
    <property type="nucleotide sequence ID" value="NZ_BAABFN010000001.1"/>
</dbReference>
<dbReference type="Proteomes" id="UP001501207">
    <property type="component" value="Unassembled WGS sequence"/>
</dbReference>
<feature type="transmembrane region" description="Helical" evidence="6">
    <location>
        <begin position="346"/>
        <end position="372"/>
    </location>
</feature>
<comment type="subcellular location">
    <subcellularLocation>
        <location evidence="1">Cell membrane</location>
        <topology evidence="1">Multi-pass membrane protein</topology>
    </subcellularLocation>
</comment>
<feature type="transmembrane region" description="Helical" evidence="6">
    <location>
        <begin position="443"/>
        <end position="461"/>
    </location>
</feature>
<feature type="domain" description="ABC3 transporter permease C-terminal" evidence="7">
    <location>
        <begin position="303"/>
        <end position="418"/>
    </location>
</feature>
<sequence length="811" mass="91787">MFKTFFITLLRNLWRNRLFTLLNVFGLSICICVAWIIFRMVSYEYSYDKKIPGADNIYQLFSTSKTERGEAVYSGAGVPKPVYSALKNEVSGLDLVVPMFYKYNHMALVTRMPDEPPLRIESSDKDIQLVSTVPGYFELLHYKWLAGDKRSALDAPDKLVLTDTRAGEYFPALRPEEVIGKTIIYDDTIVRRVSAVVAQLAAPNSFSKDNNEFIPISKADITNSSWGATSSNDLVFIKPARNSDVRNSIKQLNVLNRKHNKEMFDRYKYESWFDVTALKDKHFETNLNAQTRTANRKVLNGLMIVGAFLLLLACINYINLSTALLPRRSREIGIRKTLGSSSGRIISGFIGETFFVTILAATLSFFFVLIAVKVFAAFLPDGLLTYMNYKGMALFMLSLIIVVSLLSGFYPAWLATKVDTVNVLKGATEKVIGRNKITFRKGLVVFQFLVAQVFIIGAVIIHRQLQYVLHADPGFNKEAVVNVDIPYRVSIDPKYKDKQFILKHELDNNPAVADVSLGNRPMDNAMIANMLSYYQDGNENQQQVQVKYGDTAYLRFYGFHLLAGRNFNPSDTMREVVINEKAVKAYGFKSPEDALGKFLVGKGDDPRYYPIVGVIADFHHFGFQSQIDPLLLTASKDQLRTLNIKLPPQSQKWHTAIHAVEKEWKAVYGDVPFSYKFYDQKIKTLYESERKTQTLVSAATVIAILISCLGLFGLAALTAFQRTKEVGIRKVLGASVSGIVRLLSKEFVVLVFISIIIATPISWWLMNRWLQDFSYRIDIQWWMLLFAGFIAVVIALLTVSFQAIKRLPPTR</sequence>
<dbReference type="InterPro" id="IPR003838">
    <property type="entry name" value="ABC3_permease_C"/>
</dbReference>
<gene>
    <name evidence="9" type="ORF">GCM10023143_01110</name>
</gene>
<evidence type="ECO:0000259" key="8">
    <source>
        <dbReference type="Pfam" id="PF12704"/>
    </source>
</evidence>
<evidence type="ECO:0000256" key="2">
    <source>
        <dbReference type="ARBA" id="ARBA00022475"/>
    </source>
</evidence>
<protein>
    <submittedName>
        <fullName evidence="9">ABC transporter permease</fullName>
    </submittedName>
</protein>
<feature type="domain" description="ABC3 transporter permease C-terminal" evidence="7">
    <location>
        <begin position="699"/>
        <end position="805"/>
    </location>
</feature>
<evidence type="ECO:0000313" key="9">
    <source>
        <dbReference type="EMBL" id="GAA4300299.1"/>
    </source>
</evidence>
<name>A0ABP8FCG5_9BACT</name>
<feature type="transmembrane region" description="Helical" evidence="6">
    <location>
        <begin position="747"/>
        <end position="766"/>
    </location>
</feature>
<feature type="domain" description="MacB-like periplasmic core" evidence="8">
    <location>
        <begin position="527"/>
        <end position="634"/>
    </location>
</feature>
<evidence type="ECO:0000256" key="1">
    <source>
        <dbReference type="ARBA" id="ARBA00004651"/>
    </source>
</evidence>
<keyword evidence="2" id="KW-1003">Cell membrane</keyword>
<reference evidence="10" key="1">
    <citation type="journal article" date="2019" name="Int. J. Syst. Evol. Microbiol.">
        <title>The Global Catalogue of Microorganisms (GCM) 10K type strain sequencing project: providing services to taxonomists for standard genome sequencing and annotation.</title>
        <authorList>
            <consortium name="The Broad Institute Genomics Platform"/>
            <consortium name="The Broad Institute Genome Sequencing Center for Infectious Disease"/>
            <person name="Wu L."/>
            <person name="Ma J."/>
        </authorList>
    </citation>
    <scope>NUCLEOTIDE SEQUENCE [LARGE SCALE GENOMIC DNA]</scope>
    <source>
        <strain evidence="10">JCM 17664</strain>
    </source>
</reference>
<dbReference type="PANTHER" id="PTHR30572:SF18">
    <property type="entry name" value="ABC-TYPE MACROLIDE FAMILY EXPORT SYSTEM PERMEASE COMPONENT 2"/>
    <property type="match status" value="1"/>
</dbReference>
<dbReference type="InterPro" id="IPR050250">
    <property type="entry name" value="Macrolide_Exporter_MacB"/>
</dbReference>
<feature type="transmembrane region" description="Helical" evidence="6">
    <location>
        <begin position="392"/>
        <end position="415"/>
    </location>
</feature>
<feature type="transmembrane region" description="Helical" evidence="6">
    <location>
        <begin position="302"/>
        <end position="325"/>
    </location>
</feature>
<feature type="transmembrane region" description="Helical" evidence="6">
    <location>
        <begin position="21"/>
        <end position="41"/>
    </location>
</feature>
<evidence type="ECO:0000313" key="10">
    <source>
        <dbReference type="Proteomes" id="UP001501207"/>
    </source>
</evidence>
<evidence type="ECO:0000256" key="5">
    <source>
        <dbReference type="ARBA" id="ARBA00023136"/>
    </source>
</evidence>
<keyword evidence="5 6" id="KW-0472">Membrane</keyword>
<dbReference type="Pfam" id="PF02687">
    <property type="entry name" value="FtsX"/>
    <property type="match status" value="2"/>
</dbReference>
<evidence type="ECO:0000256" key="6">
    <source>
        <dbReference type="SAM" id="Phobius"/>
    </source>
</evidence>
<accession>A0ABP8FCG5</accession>